<dbReference type="GO" id="GO:0046873">
    <property type="term" value="F:metal ion transmembrane transporter activity"/>
    <property type="evidence" value="ECO:0007669"/>
    <property type="project" value="InterPro"/>
</dbReference>
<dbReference type="InterPro" id="IPR036259">
    <property type="entry name" value="MFS_trans_sf"/>
</dbReference>
<feature type="transmembrane region" description="Helical" evidence="9">
    <location>
        <begin position="517"/>
        <end position="537"/>
    </location>
</feature>
<feature type="transmembrane region" description="Helical" evidence="9">
    <location>
        <begin position="384"/>
        <end position="402"/>
    </location>
</feature>
<feature type="transmembrane region" description="Helical" evidence="9">
    <location>
        <begin position="699"/>
        <end position="718"/>
    </location>
</feature>
<dbReference type="GO" id="GO:0016323">
    <property type="term" value="C:basolateral plasma membrane"/>
    <property type="evidence" value="ECO:0007669"/>
    <property type="project" value="TreeGrafter"/>
</dbReference>
<feature type="transmembrane region" description="Helical" evidence="9">
    <location>
        <begin position="660"/>
        <end position="679"/>
    </location>
</feature>
<feature type="transmembrane region" description="Helical" evidence="9">
    <location>
        <begin position="863"/>
        <end position="889"/>
    </location>
</feature>
<evidence type="ECO:0000256" key="2">
    <source>
        <dbReference type="ARBA" id="ARBA00009657"/>
    </source>
</evidence>
<feature type="transmembrane region" description="Helical" evidence="9">
    <location>
        <begin position="1012"/>
        <end position="1032"/>
    </location>
</feature>
<dbReference type="InterPro" id="IPR004156">
    <property type="entry name" value="OATP"/>
</dbReference>
<proteinExistence type="inferred from homology"/>
<keyword evidence="7" id="KW-1015">Disulfide bond</keyword>
<dbReference type="SUPFAM" id="SSF100895">
    <property type="entry name" value="Kazal-type serine protease inhibitors"/>
    <property type="match status" value="1"/>
</dbReference>
<evidence type="ECO:0000259" key="10">
    <source>
        <dbReference type="PROSITE" id="PS51465"/>
    </source>
</evidence>
<dbReference type="InterPro" id="IPR003689">
    <property type="entry name" value="ZIP"/>
</dbReference>
<evidence type="ECO:0000256" key="3">
    <source>
        <dbReference type="ARBA" id="ARBA00022475"/>
    </source>
</evidence>
<comment type="similarity">
    <text evidence="2">Belongs to the organo anion transporter (TC 2.A.60) family.</text>
</comment>
<evidence type="ECO:0000313" key="12">
    <source>
        <dbReference type="WBParaSite" id="maker-uti_cns_0003951-snap-gene-0.3-mRNA-1"/>
    </source>
</evidence>
<feature type="transmembrane region" description="Helical" evidence="9">
    <location>
        <begin position="820"/>
        <end position="843"/>
    </location>
</feature>
<evidence type="ECO:0000313" key="11">
    <source>
        <dbReference type="Proteomes" id="UP000095280"/>
    </source>
</evidence>
<organism evidence="11 12">
    <name type="scientific">Macrostomum lignano</name>
    <dbReference type="NCBI Taxonomy" id="282301"/>
    <lineage>
        <taxon>Eukaryota</taxon>
        <taxon>Metazoa</taxon>
        <taxon>Spiralia</taxon>
        <taxon>Lophotrochozoa</taxon>
        <taxon>Platyhelminthes</taxon>
        <taxon>Rhabditophora</taxon>
        <taxon>Macrostomorpha</taxon>
        <taxon>Macrostomida</taxon>
        <taxon>Macrostomidae</taxon>
        <taxon>Macrostomum</taxon>
    </lineage>
</organism>
<evidence type="ECO:0000256" key="7">
    <source>
        <dbReference type="ARBA" id="ARBA00023157"/>
    </source>
</evidence>
<protein>
    <submittedName>
        <fullName evidence="12">Kazal-like domain-containing protein</fullName>
    </submittedName>
</protein>
<dbReference type="Pfam" id="PF07648">
    <property type="entry name" value="Kazal_2"/>
    <property type="match status" value="1"/>
</dbReference>
<accession>A0A1I8H252</accession>
<feature type="domain" description="Kazal-like" evidence="10">
    <location>
        <begin position="1056"/>
        <end position="1114"/>
    </location>
</feature>
<feature type="compositionally biased region" description="Basic residues" evidence="8">
    <location>
        <begin position="189"/>
        <end position="198"/>
    </location>
</feature>
<dbReference type="PANTHER" id="PTHR11388:SF100">
    <property type="entry name" value="SOLUTE CARRIER ORGANIC ANION TRANSPORTER FAMILY MEMBER 4A1"/>
    <property type="match status" value="1"/>
</dbReference>
<feature type="compositionally biased region" description="Polar residues" evidence="8">
    <location>
        <begin position="204"/>
        <end position="219"/>
    </location>
</feature>
<dbReference type="PROSITE" id="PS51465">
    <property type="entry name" value="KAZAL_2"/>
    <property type="match status" value="1"/>
</dbReference>
<dbReference type="PANTHER" id="PTHR11388">
    <property type="entry name" value="ORGANIC ANION TRANSPORTER"/>
    <property type="match status" value="1"/>
</dbReference>
<evidence type="ECO:0000256" key="6">
    <source>
        <dbReference type="ARBA" id="ARBA00023136"/>
    </source>
</evidence>
<dbReference type="Gene3D" id="1.20.1250.20">
    <property type="entry name" value="MFS general substrate transporter like domains"/>
    <property type="match status" value="2"/>
</dbReference>
<dbReference type="InterPro" id="IPR036058">
    <property type="entry name" value="Kazal_dom_sf"/>
</dbReference>
<dbReference type="WBParaSite" id="maker-uti_cns_0003951-snap-gene-0.3-mRNA-1">
    <property type="protein sequence ID" value="maker-uti_cns_0003951-snap-gene-0.3-mRNA-1"/>
    <property type="gene ID" value="maker-uti_cns_0003951-snap-gene-0.3"/>
</dbReference>
<feature type="transmembrane region" description="Helical" evidence="9">
    <location>
        <begin position="7"/>
        <end position="27"/>
    </location>
</feature>
<feature type="transmembrane region" description="Helical" evidence="9">
    <location>
        <begin position="980"/>
        <end position="1000"/>
    </location>
</feature>
<dbReference type="SUPFAM" id="SSF103473">
    <property type="entry name" value="MFS general substrate transporter"/>
    <property type="match status" value="2"/>
</dbReference>
<evidence type="ECO:0000256" key="1">
    <source>
        <dbReference type="ARBA" id="ARBA00004651"/>
    </source>
</evidence>
<reference evidence="12" key="1">
    <citation type="submission" date="2016-11" db="UniProtKB">
        <authorList>
            <consortium name="WormBaseParasite"/>
        </authorList>
    </citation>
    <scope>IDENTIFICATION</scope>
</reference>
<keyword evidence="4 9" id="KW-0812">Transmembrane</keyword>
<feature type="transmembrane region" description="Helical" evidence="9">
    <location>
        <begin position="438"/>
        <end position="462"/>
    </location>
</feature>
<feature type="transmembrane region" description="Helical" evidence="9">
    <location>
        <begin position="72"/>
        <end position="92"/>
    </location>
</feature>
<dbReference type="GO" id="GO:0043252">
    <property type="term" value="P:sodium-independent organic anion transport"/>
    <property type="evidence" value="ECO:0007669"/>
    <property type="project" value="TreeGrafter"/>
</dbReference>
<comment type="subcellular location">
    <subcellularLocation>
        <location evidence="1">Cell membrane</location>
        <topology evidence="1">Multi-pass membrane protein</topology>
    </subcellularLocation>
</comment>
<keyword evidence="5 9" id="KW-1133">Transmembrane helix</keyword>
<feature type="transmembrane region" description="Helical" evidence="9">
    <location>
        <begin position="784"/>
        <end position="808"/>
    </location>
</feature>
<keyword evidence="6 9" id="KW-0472">Membrane</keyword>
<dbReference type="Pfam" id="PF02535">
    <property type="entry name" value="Zip"/>
    <property type="match status" value="1"/>
</dbReference>
<dbReference type="NCBIfam" id="TIGR00805">
    <property type="entry name" value="oat"/>
    <property type="match status" value="1"/>
</dbReference>
<feature type="transmembrane region" description="Helical" evidence="9">
    <location>
        <begin position="353"/>
        <end position="372"/>
    </location>
</feature>
<dbReference type="InterPro" id="IPR002350">
    <property type="entry name" value="Kazal_dom"/>
</dbReference>
<sequence>MRVKQALFYNVLSSILAAVGMVIGIFLGNVTSASYWIFAITGGIFIYISLVDMLPELNLVNVKHGESRIAHFVLQNAGIMTGVGIMFVIAMFEDNIKNMLGDSGHAKIEFNIRRAGHPTGKASSGQDTRQAKHPAGRTPTAKHPAGRTPDRQSIQRAGHPTGKASSGQDTRQAKHPAGRTPDRQSIQRAGHRQAKHPAGRTPDRQSIQRGRTPDRQSIQRAGHPTGKASAGRTPGRQSFQRQDTDRQSIQRAKHTADNILGSVFFTIFPMVIVKFDENTGTNEVKQIQDTTSDQPEHIESTATPAVEARRPSCGSSQLDIAAANLDEIKEKPTDSVVTPIELRYELTSKESGFIVSMYDIGCLVCVVPVSYFGHGHRRSRLISIGLLVMGLGSFVFFLPHLITDKYIYQSPVPSVCYPEPNKIYPKFCNSQNLNSYKYVFWTGQFLHGVGASPLYTLGVAYLDDNLSMEDSGTFLGIYYAMSIIGPAVGFLLNARLLNVYVEPSATPSDIGPNNSSLWVGAWWIGFLLSALASVAIAGEPNKIYPKFCNSQNLNSYKYVFWTGQFLHGVGASMVIVKFDENTGTNEVKQIQDTTSDQPEHIESTATPAVEARRPSCGSSQLDIAAANLDEIKEKPTDVACGWHQQCQPECCQCFARPSCLLLWLCLCSFTQGMVISGFVKSVVTPIELRYELTSKESGFIVSMYDIGCLVCVVPVSYFGHGHRRSRLISIGLLVMGLGSFVFFLPHLITDKYIYQSPVPSVCYPEPNKIYPKFCNSQNLNSYKYVFWTGQFLHGVGASPLYTLGVAYLDDNLSMEDSGTFLGIYYAMSIIGPAVGFLLNARLLNVYVEPSATPSDISPNNSSLWVGAWWIGFLLSALASVAIAGPMFGFPKSFQGSARIRLKRKRVPEAHRLDDLVKDAPSAINGSSMGFFQSLMVLLKNPTMLFLSFAGAVQLLLLASLSTFGPKILRTLFEFSTSRATLVMGLVTVFAGVIGMLAGGLLIRFSNLPLGRLLWFCVASAAISSLFALGLLLKCRGQRFAGINQHYPMSADQQRLYKLTVDCNKNCSCQENKFMYNPVCGADKIVYYSPCFAGCQDNGTVIDGVHYFSNCSCITARTSDGFAARQDSAGFCLEGKCAKTSCTMRVVPAELKDLGLGLQWVIVRLFGSIPGPPLLGQLFDSTCSLWISGCDKTGSCSFYSSQKFWLTVLLFTLVLKLIEVAFLALAAVTYSASASSMLCVVITSARLLLAIDLMTLQMNRLPSGSTPVEASSMTTIDGLPSRAMARQVRRLAPSDKLETQLSACDSRSRP</sequence>
<dbReference type="GO" id="GO:0015347">
    <property type="term" value="F:sodium-independent organic anion transmembrane transporter activity"/>
    <property type="evidence" value="ECO:0007669"/>
    <property type="project" value="TreeGrafter"/>
</dbReference>
<feature type="transmembrane region" description="Helical" evidence="9">
    <location>
        <begin position="474"/>
        <end position="497"/>
    </location>
</feature>
<feature type="transmembrane region" description="Helical" evidence="9">
    <location>
        <begin position="944"/>
        <end position="968"/>
    </location>
</feature>
<evidence type="ECO:0000256" key="4">
    <source>
        <dbReference type="ARBA" id="ARBA00022692"/>
    </source>
</evidence>
<evidence type="ECO:0000256" key="9">
    <source>
        <dbReference type="SAM" id="Phobius"/>
    </source>
</evidence>
<dbReference type="Proteomes" id="UP000095280">
    <property type="component" value="Unplaced"/>
</dbReference>
<feature type="transmembrane region" description="Helical" evidence="9">
    <location>
        <begin position="33"/>
        <end position="51"/>
    </location>
</feature>
<evidence type="ECO:0000256" key="8">
    <source>
        <dbReference type="SAM" id="MobiDB-lite"/>
    </source>
</evidence>
<name>A0A1I8H252_9PLAT</name>
<feature type="region of interest" description="Disordered" evidence="8">
    <location>
        <begin position="116"/>
        <end position="251"/>
    </location>
</feature>
<evidence type="ECO:0000256" key="5">
    <source>
        <dbReference type="ARBA" id="ARBA00022989"/>
    </source>
</evidence>
<keyword evidence="3" id="KW-1003">Cell membrane</keyword>
<dbReference type="Pfam" id="PF03137">
    <property type="entry name" value="OATP"/>
    <property type="match status" value="2"/>
</dbReference>
<keyword evidence="11" id="KW-1185">Reference proteome</keyword>
<feature type="transmembrane region" description="Helical" evidence="9">
    <location>
        <begin position="730"/>
        <end position="748"/>
    </location>
</feature>